<proteinExistence type="predicted"/>
<comment type="caution">
    <text evidence="2">The sequence shown here is derived from an EMBL/GenBank/DDBJ whole genome shotgun (WGS) entry which is preliminary data.</text>
</comment>
<dbReference type="Proteomes" id="UP001501442">
    <property type="component" value="Unassembled WGS sequence"/>
</dbReference>
<gene>
    <name evidence="2" type="ORF">GCM10023196_075030</name>
</gene>
<dbReference type="RefSeq" id="WP_345437226.1">
    <property type="nucleotide sequence ID" value="NZ_BAABHK010000013.1"/>
</dbReference>
<reference evidence="3" key="1">
    <citation type="journal article" date="2019" name="Int. J. Syst. Evol. Microbiol.">
        <title>The Global Catalogue of Microorganisms (GCM) 10K type strain sequencing project: providing services to taxonomists for standard genome sequencing and annotation.</title>
        <authorList>
            <consortium name="The Broad Institute Genomics Platform"/>
            <consortium name="The Broad Institute Genome Sequencing Center for Infectious Disease"/>
            <person name="Wu L."/>
            <person name="Ma J."/>
        </authorList>
    </citation>
    <scope>NUCLEOTIDE SEQUENCE [LARGE SCALE GENOMIC DNA]</scope>
    <source>
        <strain evidence="3">JCM 17939</strain>
    </source>
</reference>
<evidence type="ECO:0000313" key="3">
    <source>
        <dbReference type="Proteomes" id="UP001501442"/>
    </source>
</evidence>
<protein>
    <recommendedName>
        <fullName evidence="1">Knr4/Smi1-like domain-containing protein</fullName>
    </recommendedName>
</protein>
<dbReference type="Pfam" id="PF09346">
    <property type="entry name" value="SMI1_KNR4"/>
    <property type="match status" value="1"/>
</dbReference>
<keyword evidence="3" id="KW-1185">Reference proteome</keyword>
<dbReference type="SUPFAM" id="SSF160631">
    <property type="entry name" value="SMI1/KNR4-like"/>
    <property type="match status" value="1"/>
</dbReference>
<accession>A0ABP8UNJ4</accession>
<dbReference type="InterPro" id="IPR037883">
    <property type="entry name" value="Knr4/Smi1-like_sf"/>
</dbReference>
<dbReference type="InterPro" id="IPR018958">
    <property type="entry name" value="Knr4/Smi1-like_dom"/>
</dbReference>
<evidence type="ECO:0000259" key="1">
    <source>
        <dbReference type="SMART" id="SM00860"/>
    </source>
</evidence>
<sequence length="217" mass="23570">MTTDVASSWDRIITWLHAHAPTTAAAVNPPATDEAIDDAAWTVGVPLPADIRALYRAADGMWDAPTAGCLIPPVYGLYPLEEALCFQRVRVNAFAERDGSDERWGTAEEVDGAPAGTLGVRWSQHWLPLATSGLGIVLFADLRYGRLRGSVMTYDRIEGADAPPVWPTVSAMLADIADALDHDGTAAGHRPYVDEEARLDWRWPAPTSTRTHRGSEP</sequence>
<name>A0ABP8UNJ4_9ACTN</name>
<organism evidence="2 3">
    <name type="scientific">Actinoallomurus vinaceus</name>
    <dbReference type="NCBI Taxonomy" id="1080074"/>
    <lineage>
        <taxon>Bacteria</taxon>
        <taxon>Bacillati</taxon>
        <taxon>Actinomycetota</taxon>
        <taxon>Actinomycetes</taxon>
        <taxon>Streptosporangiales</taxon>
        <taxon>Thermomonosporaceae</taxon>
        <taxon>Actinoallomurus</taxon>
    </lineage>
</organism>
<dbReference type="EMBL" id="BAABHK010000013">
    <property type="protein sequence ID" value="GAA4634253.1"/>
    <property type="molecule type" value="Genomic_DNA"/>
</dbReference>
<dbReference type="SMART" id="SM00860">
    <property type="entry name" value="SMI1_KNR4"/>
    <property type="match status" value="1"/>
</dbReference>
<feature type="domain" description="Knr4/Smi1-like" evidence="1">
    <location>
        <begin position="30"/>
        <end position="175"/>
    </location>
</feature>
<evidence type="ECO:0000313" key="2">
    <source>
        <dbReference type="EMBL" id="GAA4634253.1"/>
    </source>
</evidence>